<reference evidence="3 4" key="1">
    <citation type="journal article" date="2010" name="Nature">
        <title>The Ectocarpus genome and the independent evolution of multicellularity in brown algae.</title>
        <authorList>
            <person name="Cock J.M."/>
            <person name="Sterck L."/>
            <person name="Rouze P."/>
            <person name="Scornet D."/>
            <person name="Allen A.E."/>
            <person name="Amoutzias G."/>
            <person name="Anthouard V."/>
            <person name="Artiguenave F."/>
            <person name="Aury J.M."/>
            <person name="Badger J.H."/>
            <person name="Beszteri B."/>
            <person name="Billiau K."/>
            <person name="Bonnet E."/>
            <person name="Bothwell J.H."/>
            <person name="Bowler C."/>
            <person name="Boyen C."/>
            <person name="Brownlee C."/>
            <person name="Carrano C.J."/>
            <person name="Charrier B."/>
            <person name="Cho G.Y."/>
            <person name="Coelho S.M."/>
            <person name="Collen J."/>
            <person name="Corre E."/>
            <person name="Da Silva C."/>
            <person name="Delage L."/>
            <person name="Delaroque N."/>
            <person name="Dittami S.M."/>
            <person name="Doulbeau S."/>
            <person name="Elias M."/>
            <person name="Farnham G."/>
            <person name="Gachon C.M."/>
            <person name="Gschloessl B."/>
            <person name="Heesch S."/>
            <person name="Jabbari K."/>
            <person name="Jubin C."/>
            <person name="Kawai H."/>
            <person name="Kimura K."/>
            <person name="Kloareg B."/>
            <person name="Kupper F.C."/>
            <person name="Lang D."/>
            <person name="Le Bail A."/>
            <person name="Leblanc C."/>
            <person name="Lerouge P."/>
            <person name="Lohr M."/>
            <person name="Lopez P.J."/>
            <person name="Martens C."/>
            <person name="Maumus F."/>
            <person name="Michel G."/>
            <person name="Miranda-Saavedra D."/>
            <person name="Morales J."/>
            <person name="Moreau H."/>
            <person name="Motomura T."/>
            <person name="Nagasato C."/>
            <person name="Napoli C.A."/>
            <person name="Nelson D.R."/>
            <person name="Nyvall-Collen P."/>
            <person name="Peters A.F."/>
            <person name="Pommier C."/>
            <person name="Potin P."/>
            <person name="Poulain J."/>
            <person name="Quesneville H."/>
            <person name="Read B."/>
            <person name="Rensing S.A."/>
            <person name="Ritter A."/>
            <person name="Rousvoal S."/>
            <person name="Samanta M."/>
            <person name="Samson G."/>
            <person name="Schroeder D.C."/>
            <person name="Segurens B."/>
            <person name="Strittmatter M."/>
            <person name="Tonon T."/>
            <person name="Tregear J.W."/>
            <person name="Valentin K."/>
            <person name="von Dassow P."/>
            <person name="Yamagishi T."/>
            <person name="Van de Peer Y."/>
            <person name="Wincker P."/>
        </authorList>
    </citation>
    <scope>NUCLEOTIDE SEQUENCE [LARGE SCALE GENOMIC DNA]</scope>
    <source>
        <strain evidence="4">Ec32 / CCAP1310/4</strain>
    </source>
</reference>
<dbReference type="AlphaFoldDB" id="D7FJW0"/>
<feature type="region of interest" description="Disordered" evidence="1">
    <location>
        <begin position="38"/>
        <end position="57"/>
    </location>
</feature>
<dbReference type="EMBL" id="FN647986">
    <property type="protein sequence ID" value="CBJ29208.1"/>
    <property type="molecule type" value="Genomic_DNA"/>
</dbReference>
<feature type="compositionally biased region" description="Acidic residues" evidence="1">
    <location>
        <begin position="267"/>
        <end position="299"/>
    </location>
</feature>
<evidence type="ECO:0000256" key="2">
    <source>
        <dbReference type="SAM" id="SignalP"/>
    </source>
</evidence>
<evidence type="ECO:0000256" key="1">
    <source>
        <dbReference type="SAM" id="MobiDB-lite"/>
    </source>
</evidence>
<name>D7FJW0_ECTSI</name>
<keyword evidence="2" id="KW-0732">Signal</keyword>
<feature type="signal peptide" evidence="2">
    <location>
        <begin position="1"/>
        <end position="20"/>
    </location>
</feature>
<feature type="compositionally biased region" description="Basic and acidic residues" evidence="1">
    <location>
        <begin position="48"/>
        <end position="57"/>
    </location>
</feature>
<sequence>MRGSGCLLFFGAAVLVSVGASDHDSLQDDNGRKLAELSHPLSAGIRGSHADDLPRKRSWRRELTNNGHGGKSGHKRSSDSGSSGEGEDGGGRHHRGGGRGSGGAGFLCENGILEDGYCCSKMCGEGGCGGTGCGSRNDVTTADDCCFSHITEPCSVKGCAPCMMDEDDLETDPESEPEHEDEREHERKPEPEREPKREKRGRKRNQEDCDEDSEDEDGGDEENDPEPEADRDPESEPERKPEREPKRKPEREPKRGEHGRRKKPNQEDCDEDSEQEDGGEEDGGEEDGGEEDGDEESDGDGSCCNKTSELLRVVVDDGVQEEVYSNGPISIFAGCMADNEAFPARVILSVLVTPGDSDSEMEYVMTSWEDDIQTATSDEPYSTFPTSLNLAEYTWTDVGSYGMISIATASGHYVGFDGSSIMASVVSSEEEPGWGCASRIKETDDMGTKRCIIMGPLEVY</sequence>
<keyword evidence="4" id="KW-1185">Reference proteome</keyword>
<organism evidence="3 4">
    <name type="scientific">Ectocarpus siliculosus</name>
    <name type="common">Brown alga</name>
    <name type="synonym">Conferva siliculosa</name>
    <dbReference type="NCBI Taxonomy" id="2880"/>
    <lineage>
        <taxon>Eukaryota</taxon>
        <taxon>Sar</taxon>
        <taxon>Stramenopiles</taxon>
        <taxon>Ochrophyta</taxon>
        <taxon>PX clade</taxon>
        <taxon>Phaeophyceae</taxon>
        <taxon>Ectocarpales</taxon>
        <taxon>Ectocarpaceae</taxon>
        <taxon>Ectocarpus</taxon>
    </lineage>
</organism>
<evidence type="ECO:0000313" key="3">
    <source>
        <dbReference type="EMBL" id="CBJ29208.1"/>
    </source>
</evidence>
<feature type="region of interest" description="Disordered" evidence="1">
    <location>
        <begin position="62"/>
        <end position="101"/>
    </location>
</feature>
<feature type="compositionally biased region" description="Acidic residues" evidence="1">
    <location>
        <begin position="208"/>
        <end position="227"/>
    </location>
</feature>
<dbReference type="EMBL" id="FN649729">
    <property type="protein sequence ID" value="CBJ29208.1"/>
    <property type="molecule type" value="Genomic_DNA"/>
</dbReference>
<proteinExistence type="predicted"/>
<feature type="chain" id="PRO_5003095247" evidence="2">
    <location>
        <begin position="21"/>
        <end position="460"/>
    </location>
</feature>
<feature type="compositionally biased region" description="Basic and acidic residues" evidence="1">
    <location>
        <begin position="228"/>
        <end position="256"/>
    </location>
</feature>
<gene>
    <name evidence="3" type="ORF">Esi_0138_0036</name>
</gene>
<evidence type="ECO:0000313" key="4">
    <source>
        <dbReference type="Proteomes" id="UP000002630"/>
    </source>
</evidence>
<accession>D7FJW0</accession>
<dbReference type="InParanoid" id="D7FJW0"/>
<feature type="compositionally biased region" description="Basic and acidic residues" evidence="1">
    <location>
        <begin position="180"/>
        <end position="197"/>
    </location>
</feature>
<protein>
    <submittedName>
        <fullName evidence="3">Uncharacterized protein</fullName>
    </submittedName>
</protein>
<feature type="region of interest" description="Disordered" evidence="1">
    <location>
        <begin position="167"/>
        <end position="305"/>
    </location>
</feature>
<dbReference type="STRING" id="2880.D7FJW0"/>
<feature type="compositionally biased region" description="Acidic residues" evidence="1">
    <location>
        <begin position="167"/>
        <end position="179"/>
    </location>
</feature>
<dbReference type="Proteomes" id="UP000002630">
    <property type="component" value="Linkage Group LG04"/>
</dbReference>